<dbReference type="EMBL" id="LNQE01001446">
    <property type="protein sequence ID" value="KUG17373.1"/>
    <property type="molecule type" value="Genomic_DNA"/>
</dbReference>
<reference evidence="1" key="1">
    <citation type="journal article" date="2015" name="Proc. Natl. Acad. Sci. U.S.A.">
        <title>Networks of energetic and metabolic interactions define dynamics in microbial communities.</title>
        <authorList>
            <person name="Embree M."/>
            <person name="Liu J.K."/>
            <person name="Al-Bassam M.M."/>
            <person name="Zengler K."/>
        </authorList>
    </citation>
    <scope>NUCLEOTIDE SEQUENCE</scope>
</reference>
<proteinExistence type="predicted"/>
<comment type="caution">
    <text evidence="1">The sequence shown here is derived from an EMBL/GenBank/DDBJ whole genome shotgun (WGS) entry which is preliminary data.</text>
</comment>
<gene>
    <name evidence="1" type="ORF">ASZ90_012941</name>
</gene>
<organism evidence="1">
    <name type="scientific">hydrocarbon metagenome</name>
    <dbReference type="NCBI Taxonomy" id="938273"/>
    <lineage>
        <taxon>unclassified sequences</taxon>
        <taxon>metagenomes</taxon>
        <taxon>ecological metagenomes</taxon>
    </lineage>
</organism>
<name>A0A0W8F928_9ZZZZ</name>
<sequence>MPVERMIQVVSVLFGRSISTSSKPDACAGELARYGSFDIIVDSAMQIQSFKRFTGVPGSLRYAIAYLSKAIESLDERFIRLDNYLQGSLSKHQLGDTT</sequence>
<accession>A0A0W8F928</accession>
<evidence type="ECO:0000313" key="1">
    <source>
        <dbReference type="EMBL" id="KUG17373.1"/>
    </source>
</evidence>
<protein>
    <submittedName>
        <fullName evidence="1">Uncharacterized protein</fullName>
    </submittedName>
</protein>
<dbReference type="AlphaFoldDB" id="A0A0W8F928"/>